<reference evidence="4 5" key="1">
    <citation type="submission" date="2019-10" db="EMBL/GenBank/DDBJ databases">
        <title>Nocardia macrotermitis sp. nov. and Nocardia aurantia sp. nov., isolated from the gut of fungus growing-termite Macrotermes natalensis.</title>
        <authorList>
            <person name="Benndorf R."/>
            <person name="Schwitalla J."/>
            <person name="Martin K."/>
            <person name="De Beer W."/>
            <person name="Kaster A.-K."/>
            <person name="Vollmers J."/>
            <person name="Poulsen M."/>
            <person name="Beemelmanns C."/>
        </authorList>
    </citation>
    <scope>NUCLEOTIDE SEQUENCE [LARGE SCALE GENOMIC DNA]</scope>
    <source>
        <strain evidence="4 5">RB56</strain>
    </source>
</reference>
<evidence type="ECO:0000313" key="4">
    <source>
        <dbReference type="EMBL" id="MQY30717.1"/>
    </source>
</evidence>
<feature type="signal peptide" evidence="2">
    <location>
        <begin position="1"/>
        <end position="19"/>
    </location>
</feature>
<feature type="domain" description="DUF4232" evidence="3">
    <location>
        <begin position="54"/>
        <end position="191"/>
    </location>
</feature>
<name>A0A7K0DYW6_9NOCA</name>
<organism evidence="4 5">
    <name type="scientific">Nocardia aurantia</name>
    <dbReference type="NCBI Taxonomy" id="2585199"/>
    <lineage>
        <taxon>Bacteria</taxon>
        <taxon>Bacillati</taxon>
        <taxon>Actinomycetota</taxon>
        <taxon>Actinomycetes</taxon>
        <taxon>Mycobacteriales</taxon>
        <taxon>Nocardiaceae</taxon>
        <taxon>Nocardia</taxon>
    </lineage>
</organism>
<evidence type="ECO:0000256" key="2">
    <source>
        <dbReference type="SAM" id="SignalP"/>
    </source>
</evidence>
<dbReference type="AlphaFoldDB" id="A0A7K0DYW6"/>
<evidence type="ECO:0000256" key="1">
    <source>
        <dbReference type="SAM" id="MobiDB-lite"/>
    </source>
</evidence>
<accession>A0A7K0DYW6</accession>
<proteinExistence type="predicted"/>
<dbReference type="Pfam" id="PF14016">
    <property type="entry name" value="DUF4232"/>
    <property type="match status" value="1"/>
</dbReference>
<feature type="region of interest" description="Disordered" evidence="1">
    <location>
        <begin position="27"/>
        <end position="50"/>
    </location>
</feature>
<dbReference type="RefSeq" id="WP_153348014.1">
    <property type="nucleotide sequence ID" value="NZ_WEGI01000015.1"/>
</dbReference>
<gene>
    <name evidence="4" type="ORF">NRB56_63200</name>
</gene>
<dbReference type="PROSITE" id="PS51257">
    <property type="entry name" value="PROKAR_LIPOPROTEIN"/>
    <property type="match status" value="1"/>
</dbReference>
<dbReference type="InterPro" id="IPR025326">
    <property type="entry name" value="DUF4232"/>
</dbReference>
<dbReference type="Proteomes" id="UP000431401">
    <property type="component" value="Unassembled WGS sequence"/>
</dbReference>
<comment type="caution">
    <text evidence="4">The sequence shown here is derived from an EMBL/GenBank/DDBJ whole genome shotgun (WGS) entry which is preliminary data.</text>
</comment>
<keyword evidence="2" id="KW-0732">Signal</keyword>
<sequence>MLGGRLATAAYLLTASALAAAGCSDPNGSGDGAASPDAAALSAPSETADSGHRCQAAELRITVAGHDDPGGGQVHQTIDLTNTRRQPCTMTGFPGVDLLGAATDLDIAPDGTVTVGAVDPNRQWSLTRQSADHGTVTLAPDATAHFVLTYLPGDPGADPASMARGLSVHHLLVTPPDDTEHATIAWTVTVALQDEATHPGTYVGPILPGA</sequence>
<protein>
    <recommendedName>
        <fullName evidence="3">DUF4232 domain-containing protein</fullName>
    </recommendedName>
</protein>
<feature type="compositionally biased region" description="Low complexity" evidence="1">
    <location>
        <begin position="32"/>
        <end position="45"/>
    </location>
</feature>
<evidence type="ECO:0000259" key="3">
    <source>
        <dbReference type="Pfam" id="PF14016"/>
    </source>
</evidence>
<feature type="chain" id="PRO_5039555830" description="DUF4232 domain-containing protein" evidence="2">
    <location>
        <begin position="20"/>
        <end position="210"/>
    </location>
</feature>
<keyword evidence="5" id="KW-1185">Reference proteome</keyword>
<dbReference type="EMBL" id="WEGI01000015">
    <property type="protein sequence ID" value="MQY30717.1"/>
    <property type="molecule type" value="Genomic_DNA"/>
</dbReference>
<evidence type="ECO:0000313" key="5">
    <source>
        <dbReference type="Proteomes" id="UP000431401"/>
    </source>
</evidence>
<dbReference type="OrthoDB" id="3480105at2"/>